<dbReference type="HAMAP" id="MF_01217">
    <property type="entry name" value="Acyl_carrier"/>
    <property type="match status" value="1"/>
</dbReference>
<dbReference type="Proteomes" id="UP000199581">
    <property type="component" value="Unassembled WGS sequence"/>
</dbReference>
<dbReference type="GO" id="GO:0000035">
    <property type="term" value="F:acyl binding"/>
    <property type="evidence" value="ECO:0007669"/>
    <property type="project" value="TreeGrafter"/>
</dbReference>
<keyword evidence="3" id="KW-0963">Cytoplasm</keyword>
<dbReference type="GO" id="GO:0005829">
    <property type="term" value="C:cytosol"/>
    <property type="evidence" value="ECO:0007669"/>
    <property type="project" value="TreeGrafter"/>
</dbReference>
<dbReference type="Pfam" id="PF00550">
    <property type="entry name" value="PP-binding"/>
    <property type="match status" value="1"/>
</dbReference>
<comment type="pathway">
    <text evidence="3">Lipid metabolism; fatty acid biosynthesis.</text>
</comment>
<proteinExistence type="inferred from homology"/>
<name>A0A8G2C3P9_DESNO</name>
<keyword evidence="3" id="KW-0443">Lipid metabolism</keyword>
<dbReference type="GO" id="GO:0009245">
    <property type="term" value="P:lipid A biosynthetic process"/>
    <property type="evidence" value="ECO:0007669"/>
    <property type="project" value="TreeGrafter"/>
</dbReference>
<dbReference type="InterPro" id="IPR009081">
    <property type="entry name" value="PP-bd_ACP"/>
</dbReference>
<feature type="domain" description="Carrier" evidence="4">
    <location>
        <begin position="4"/>
        <end position="80"/>
    </location>
</feature>
<evidence type="ECO:0000256" key="2">
    <source>
        <dbReference type="ARBA" id="ARBA00022553"/>
    </source>
</evidence>
<dbReference type="RefSeq" id="WP_092192606.1">
    <property type="nucleotide sequence ID" value="NZ_FOTO01000007.1"/>
</dbReference>
<dbReference type="AlphaFoldDB" id="A0A8G2C3P9"/>
<evidence type="ECO:0000313" key="6">
    <source>
        <dbReference type="Proteomes" id="UP000199581"/>
    </source>
</evidence>
<accession>A0A8G2C3P9</accession>
<feature type="modified residue" description="O-(pantetheine 4'-phosphoryl)serine" evidence="3">
    <location>
        <position position="39"/>
    </location>
</feature>
<gene>
    <name evidence="3" type="primary">acpP</name>
    <name evidence="5" type="ORF">SAMN05421830_107148</name>
</gene>
<keyword evidence="6" id="KW-1185">Reference proteome</keyword>
<sequence>MTNDEIIERTNAAIAEEFELDMNDLVPSASFKDDLGLDSLDAVDMVIVLEQEFGIKIGKDPKILKIRQLCDLHSYVIDKKNAFLN</sequence>
<dbReference type="OrthoDB" id="3392378at2"/>
<keyword evidence="2 3" id="KW-0597">Phosphoprotein</keyword>
<dbReference type="SUPFAM" id="SSF47336">
    <property type="entry name" value="ACP-like"/>
    <property type="match status" value="1"/>
</dbReference>
<dbReference type="EMBL" id="FOTO01000007">
    <property type="protein sequence ID" value="SFL84729.1"/>
    <property type="molecule type" value="Genomic_DNA"/>
</dbReference>
<protein>
    <recommendedName>
        <fullName evidence="3">Acyl carrier protein</fullName>
        <shortName evidence="3">ACP</shortName>
    </recommendedName>
</protein>
<comment type="PTM">
    <text evidence="3">4'-phosphopantetheine is transferred from CoA to a specific serine of apo-ACP by AcpS. This modification is essential for activity because fatty acids are bound in thioester linkage to the sulfhydryl of the prosthetic group.</text>
</comment>
<comment type="similarity">
    <text evidence="3">Belongs to the acyl carrier protein (ACP) family.</text>
</comment>
<comment type="subcellular location">
    <subcellularLocation>
        <location evidence="3">Cytoplasm</location>
    </subcellularLocation>
</comment>
<comment type="function">
    <text evidence="3">Carrier of the growing fatty acid chain in fatty acid biosynthesis.</text>
</comment>
<keyword evidence="3" id="KW-0444">Lipid biosynthesis</keyword>
<evidence type="ECO:0000313" key="5">
    <source>
        <dbReference type="EMBL" id="SFL84729.1"/>
    </source>
</evidence>
<reference evidence="5 6" key="1">
    <citation type="submission" date="2016-10" db="EMBL/GenBank/DDBJ databases">
        <authorList>
            <person name="Varghese N."/>
            <person name="Submissions S."/>
        </authorList>
    </citation>
    <scope>NUCLEOTIDE SEQUENCE [LARGE SCALE GENOMIC DNA]</scope>
    <source>
        <strain evidence="5 6">DSM 1741</strain>
    </source>
</reference>
<evidence type="ECO:0000256" key="1">
    <source>
        <dbReference type="ARBA" id="ARBA00022450"/>
    </source>
</evidence>
<dbReference type="GO" id="GO:0000036">
    <property type="term" value="F:acyl carrier activity"/>
    <property type="evidence" value="ECO:0007669"/>
    <property type="project" value="UniProtKB-UniRule"/>
</dbReference>
<organism evidence="5 6">
    <name type="scientific">Desulfomicrobium norvegicum (strain DSM 1741 / NCIMB 8310)</name>
    <name type="common">Desulfovibrio baculatus (strain Norway 4)</name>
    <name type="synonym">Desulfovibrio desulfuricans (strain Norway 4)</name>
    <dbReference type="NCBI Taxonomy" id="52561"/>
    <lineage>
        <taxon>Bacteria</taxon>
        <taxon>Pseudomonadati</taxon>
        <taxon>Thermodesulfobacteriota</taxon>
        <taxon>Desulfovibrionia</taxon>
        <taxon>Desulfovibrionales</taxon>
        <taxon>Desulfomicrobiaceae</taxon>
        <taxon>Desulfomicrobium</taxon>
    </lineage>
</organism>
<dbReference type="GO" id="GO:0016020">
    <property type="term" value="C:membrane"/>
    <property type="evidence" value="ECO:0007669"/>
    <property type="project" value="GOC"/>
</dbReference>
<evidence type="ECO:0000256" key="3">
    <source>
        <dbReference type="HAMAP-Rule" id="MF_01217"/>
    </source>
</evidence>
<keyword evidence="3" id="KW-0275">Fatty acid biosynthesis</keyword>
<dbReference type="InterPro" id="IPR036736">
    <property type="entry name" value="ACP-like_sf"/>
</dbReference>
<dbReference type="PANTHER" id="PTHR20863:SF76">
    <property type="entry name" value="CARRIER DOMAIN-CONTAINING PROTEIN"/>
    <property type="match status" value="1"/>
</dbReference>
<evidence type="ECO:0000259" key="4">
    <source>
        <dbReference type="PROSITE" id="PS50075"/>
    </source>
</evidence>
<dbReference type="PANTHER" id="PTHR20863">
    <property type="entry name" value="ACYL CARRIER PROTEIN"/>
    <property type="match status" value="1"/>
</dbReference>
<keyword evidence="3" id="KW-0276">Fatty acid metabolism</keyword>
<dbReference type="InterPro" id="IPR003231">
    <property type="entry name" value="ACP"/>
</dbReference>
<dbReference type="Gene3D" id="1.10.1200.10">
    <property type="entry name" value="ACP-like"/>
    <property type="match status" value="1"/>
</dbReference>
<comment type="caution">
    <text evidence="5">The sequence shown here is derived from an EMBL/GenBank/DDBJ whole genome shotgun (WGS) entry which is preliminary data.</text>
</comment>
<keyword evidence="1 3" id="KW-0596">Phosphopantetheine</keyword>
<dbReference type="UniPathway" id="UPA00094"/>
<dbReference type="PROSITE" id="PS50075">
    <property type="entry name" value="CARRIER"/>
    <property type="match status" value="1"/>
</dbReference>